<dbReference type="CDD" id="cd01887">
    <property type="entry name" value="IF2_eIF5B"/>
    <property type="match status" value="1"/>
</dbReference>
<dbReference type="PROSITE" id="PS51722">
    <property type="entry name" value="G_TR_2"/>
    <property type="match status" value="1"/>
</dbReference>
<dbReference type="InterPro" id="IPR053905">
    <property type="entry name" value="EF-G-like_DII"/>
</dbReference>
<dbReference type="InterPro" id="IPR005225">
    <property type="entry name" value="Small_GTP-bd"/>
</dbReference>
<keyword evidence="2" id="KW-0396">Initiation factor</keyword>
<dbReference type="GO" id="GO:0005737">
    <property type="term" value="C:cytoplasm"/>
    <property type="evidence" value="ECO:0007669"/>
    <property type="project" value="TreeGrafter"/>
</dbReference>
<keyword evidence="5" id="KW-0342">GTP-binding</keyword>
<dbReference type="Pfam" id="PF11987">
    <property type="entry name" value="IF-2"/>
    <property type="match status" value="2"/>
</dbReference>
<keyword evidence="4" id="KW-0648">Protein biosynthesis</keyword>
<evidence type="ECO:0000256" key="2">
    <source>
        <dbReference type="ARBA" id="ARBA00022540"/>
    </source>
</evidence>
<gene>
    <name evidence="8" type="ORF">PAXINDRAFT_180879</name>
</gene>
<feature type="compositionally biased region" description="Polar residues" evidence="6">
    <location>
        <begin position="89"/>
        <end position="120"/>
    </location>
</feature>
<evidence type="ECO:0000256" key="3">
    <source>
        <dbReference type="ARBA" id="ARBA00022741"/>
    </source>
</evidence>
<dbReference type="SUPFAM" id="SSF52156">
    <property type="entry name" value="Initiation factor IF2/eIF5b, domain 3"/>
    <property type="match status" value="2"/>
</dbReference>
<evidence type="ECO:0000313" key="9">
    <source>
        <dbReference type="Proteomes" id="UP000053647"/>
    </source>
</evidence>
<dbReference type="SUPFAM" id="SSF52540">
    <property type="entry name" value="P-loop containing nucleoside triphosphate hydrolases"/>
    <property type="match status" value="1"/>
</dbReference>
<evidence type="ECO:0000313" key="8">
    <source>
        <dbReference type="EMBL" id="KIJ14876.1"/>
    </source>
</evidence>
<feature type="compositionally biased region" description="Basic residues" evidence="6">
    <location>
        <begin position="244"/>
        <end position="256"/>
    </location>
</feature>
<dbReference type="Gene3D" id="2.40.30.10">
    <property type="entry name" value="Translation factors"/>
    <property type="match status" value="2"/>
</dbReference>
<dbReference type="NCBIfam" id="TIGR00231">
    <property type="entry name" value="small_GTP"/>
    <property type="match status" value="1"/>
</dbReference>
<dbReference type="EMBL" id="KN819340">
    <property type="protein sequence ID" value="KIJ14876.1"/>
    <property type="molecule type" value="Genomic_DNA"/>
</dbReference>
<feature type="compositionally biased region" description="Basic and acidic residues" evidence="6">
    <location>
        <begin position="756"/>
        <end position="769"/>
    </location>
</feature>
<feature type="compositionally biased region" description="Polar residues" evidence="6">
    <location>
        <begin position="55"/>
        <end position="67"/>
    </location>
</feature>
<reference evidence="9" key="2">
    <citation type="submission" date="2015-01" db="EMBL/GenBank/DDBJ databases">
        <title>Evolutionary Origins and Diversification of the Mycorrhizal Mutualists.</title>
        <authorList>
            <consortium name="DOE Joint Genome Institute"/>
            <consortium name="Mycorrhizal Genomics Consortium"/>
            <person name="Kohler A."/>
            <person name="Kuo A."/>
            <person name="Nagy L.G."/>
            <person name="Floudas D."/>
            <person name="Copeland A."/>
            <person name="Barry K.W."/>
            <person name="Cichocki N."/>
            <person name="Veneault-Fourrey C."/>
            <person name="LaButti K."/>
            <person name="Lindquist E.A."/>
            <person name="Lipzen A."/>
            <person name="Lundell T."/>
            <person name="Morin E."/>
            <person name="Murat C."/>
            <person name="Riley R."/>
            <person name="Ohm R."/>
            <person name="Sun H."/>
            <person name="Tunlid A."/>
            <person name="Henrissat B."/>
            <person name="Grigoriev I.V."/>
            <person name="Hibbett D.S."/>
            <person name="Martin F."/>
        </authorList>
    </citation>
    <scope>NUCLEOTIDE SEQUENCE [LARGE SCALE GENOMIC DNA]</scope>
    <source>
        <strain evidence="9">ATCC 200175</strain>
    </source>
</reference>
<sequence length="1001" mass="108294">MHRRRIVFRLLKNSRSAATAARIKPVAWQAAVPDALREPSVPQQVPRLTLRPALSSASPTPLVSRASSGALPFRGSSSVPPAPAWLRPSRQSQTSDLPRSAESPKSFQPPSARPQISISRGSARPSPRHQRTPPSSSFIRDAAPHAGVERSSSRVQRLFPESSRQTSPQGYSHRSTQRSDIGSTSHESADVDPTSETGKGSDSIDELLRYPRDSEGDNSKRYSKTAFKERRSLRSGGSFIPAHSKGKTTNHWRQLAHKKENDKEKKRALETKQAKVDLYIPTTVSVGQFAKLLNVRLRTLQRKMEEAGMQAEMSYDYVLTSDYAALLAEEFGRHPIINDEAAFDLYPPSPHPNPQALPSRPPIVTIMGHVDHGKTTLLDTLRSSTVAASEAGGITQHIGAFCVPVKMSSGSESSTEGDERLITFLDTPGHAAFSAMRARGTSVTDIVVLVVAADDGVMPQTLEVVELVRREKERGKIGMVVAINKVDKPEADVEKTKLALLAAGVLLEEHGGDVPCIEVSGLTGKGLPDLVETLAIMADVIDLRAEQDCPTVGYVLESRMHKGLGPVATVLVTRGTLTPGTPLLAGTSPCSTRRLLTSSLQHMNSVGPGTPVLVTGWKSLPAAGDEVLASSEADIKRARANRERKRELESVMDGVEAINAARKADKEKEGKERASAKLRKGRHEQLEGEEGSVIPEEVEKRNLRVIVKGDVSGSVEALIGAIEGIGNHLAGVRIVFSGVGDVSDSDVMMAKAAQARKADKEKEGKERASAKLRKGRHEQLEGEEGSVIPEEVEKRNLRVIVKGDVSGSVEALIGAIEGIGNHLAGVRIVFSGVGDVSDSDVMMAKAAQAMIIAFSVSVPRSIQASASQNHVPIYSSDIIYRVMDDVQDRVISLLPCTYQTKVTGEATVLQLFDIHMKGKLTKKIAGCRVTNGIVERSSMARITREGNVLHEGFLDALKQLKKDMTEVKKGSECGINLHDFDDLREGDLIQMFKTIEIPGVL</sequence>
<organism evidence="8 9">
    <name type="scientific">Paxillus involutus ATCC 200175</name>
    <dbReference type="NCBI Taxonomy" id="664439"/>
    <lineage>
        <taxon>Eukaryota</taxon>
        <taxon>Fungi</taxon>
        <taxon>Dikarya</taxon>
        <taxon>Basidiomycota</taxon>
        <taxon>Agaricomycotina</taxon>
        <taxon>Agaricomycetes</taxon>
        <taxon>Agaricomycetidae</taxon>
        <taxon>Boletales</taxon>
        <taxon>Paxilineae</taxon>
        <taxon>Paxillaceae</taxon>
        <taxon>Paxillus</taxon>
    </lineage>
</organism>
<dbReference type="PRINTS" id="PR00315">
    <property type="entry name" value="ELONGATNFCT"/>
</dbReference>
<dbReference type="Pfam" id="PF00009">
    <property type="entry name" value="GTP_EFTU"/>
    <property type="match status" value="1"/>
</dbReference>
<dbReference type="InterPro" id="IPR027417">
    <property type="entry name" value="P-loop_NTPase"/>
</dbReference>
<dbReference type="InterPro" id="IPR009000">
    <property type="entry name" value="Transl_B-barrel_sf"/>
</dbReference>
<dbReference type="FunFam" id="3.40.50.10050:FF:000001">
    <property type="entry name" value="Translation initiation factor IF-2"/>
    <property type="match status" value="1"/>
</dbReference>
<feature type="region of interest" description="Disordered" evidence="6">
    <location>
        <begin position="52"/>
        <end position="265"/>
    </location>
</feature>
<keyword evidence="9" id="KW-1185">Reference proteome</keyword>
<dbReference type="PANTHER" id="PTHR43381:SF20">
    <property type="entry name" value="TRANSLATION INITIATION FACTOR IF-2, MITOCHONDRIAL"/>
    <property type="match status" value="1"/>
</dbReference>
<feature type="compositionally biased region" description="Polar residues" evidence="6">
    <location>
        <begin position="162"/>
        <end position="186"/>
    </location>
</feature>
<feature type="compositionally biased region" description="Basic and acidic residues" evidence="6">
    <location>
        <begin position="663"/>
        <end position="675"/>
    </location>
</feature>
<dbReference type="FunFam" id="3.40.50.300:FF:000019">
    <property type="entry name" value="Translation initiation factor IF-2"/>
    <property type="match status" value="1"/>
</dbReference>
<dbReference type="Gene3D" id="3.40.50.300">
    <property type="entry name" value="P-loop containing nucleotide triphosphate hydrolases"/>
    <property type="match status" value="1"/>
</dbReference>
<evidence type="ECO:0000256" key="5">
    <source>
        <dbReference type="ARBA" id="ARBA00023134"/>
    </source>
</evidence>
<accession>A0A0C9U6T4</accession>
<dbReference type="HOGENOM" id="CLU_006301_5_2_1"/>
<dbReference type="FunFam" id="2.40.30.10:FF:000008">
    <property type="entry name" value="Translation initiation factor IF-2"/>
    <property type="match status" value="1"/>
</dbReference>
<reference evidence="8 9" key="1">
    <citation type="submission" date="2014-06" db="EMBL/GenBank/DDBJ databases">
        <authorList>
            <consortium name="DOE Joint Genome Institute"/>
            <person name="Kuo A."/>
            <person name="Kohler A."/>
            <person name="Nagy L.G."/>
            <person name="Floudas D."/>
            <person name="Copeland A."/>
            <person name="Barry K.W."/>
            <person name="Cichocki N."/>
            <person name="Veneault-Fourrey C."/>
            <person name="LaButti K."/>
            <person name="Lindquist E.A."/>
            <person name="Lipzen A."/>
            <person name="Lundell T."/>
            <person name="Morin E."/>
            <person name="Murat C."/>
            <person name="Sun H."/>
            <person name="Tunlid A."/>
            <person name="Henrissat B."/>
            <person name="Grigoriev I.V."/>
            <person name="Hibbett D.S."/>
            <person name="Martin F."/>
            <person name="Nordberg H.P."/>
            <person name="Cantor M.N."/>
            <person name="Hua S.X."/>
        </authorList>
    </citation>
    <scope>NUCLEOTIDE SEQUENCE [LARGE SCALE GENOMIC DNA]</scope>
    <source>
        <strain evidence="8 9">ATCC 200175</strain>
    </source>
</reference>
<dbReference type="InterPro" id="IPR000795">
    <property type="entry name" value="T_Tr_GTP-bd_dom"/>
</dbReference>
<feature type="domain" description="Tr-type G" evidence="7">
    <location>
        <begin position="359"/>
        <end position="544"/>
    </location>
</feature>
<evidence type="ECO:0000256" key="1">
    <source>
        <dbReference type="ARBA" id="ARBA00007733"/>
    </source>
</evidence>
<dbReference type="InterPro" id="IPR015760">
    <property type="entry name" value="TIF_IF2"/>
</dbReference>
<feature type="compositionally biased region" description="Basic and acidic residues" evidence="6">
    <location>
        <begin position="206"/>
        <end position="232"/>
    </location>
</feature>
<dbReference type="SUPFAM" id="SSF50447">
    <property type="entry name" value="Translation proteins"/>
    <property type="match status" value="2"/>
</dbReference>
<evidence type="ECO:0000259" key="7">
    <source>
        <dbReference type="PROSITE" id="PS51722"/>
    </source>
</evidence>
<dbReference type="InterPro" id="IPR023115">
    <property type="entry name" value="TIF_IF2_dom3"/>
</dbReference>
<dbReference type="GO" id="GO:0003743">
    <property type="term" value="F:translation initiation factor activity"/>
    <property type="evidence" value="ECO:0007669"/>
    <property type="project" value="UniProtKB-KW"/>
</dbReference>
<protein>
    <recommendedName>
        <fullName evidence="7">Tr-type G domain-containing protein</fullName>
    </recommendedName>
</protein>
<dbReference type="Pfam" id="PF22042">
    <property type="entry name" value="EF-G_D2"/>
    <property type="match status" value="1"/>
</dbReference>
<evidence type="ECO:0000256" key="6">
    <source>
        <dbReference type="SAM" id="MobiDB-lite"/>
    </source>
</evidence>
<dbReference type="Gene3D" id="3.40.50.10050">
    <property type="entry name" value="Translation initiation factor IF- 2, domain 3"/>
    <property type="match status" value="2"/>
</dbReference>
<dbReference type="GO" id="GO:0003924">
    <property type="term" value="F:GTPase activity"/>
    <property type="evidence" value="ECO:0007669"/>
    <property type="project" value="InterPro"/>
</dbReference>
<name>A0A0C9U6T4_PAXIN</name>
<feature type="region of interest" description="Disordered" evidence="6">
    <location>
        <begin position="663"/>
        <end position="691"/>
    </location>
</feature>
<evidence type="ECO:0000256" key="4">
    <source>
        <dbReference type="ARBA" id="ARBA00022917"/>
    </source>
</evidence>
<dbReference type="Proteomes" id="UP000053647">
    <property type="component" value="Unassembled WGS sequence"/>
</dbReference>
<dbReference type="InterPro" id="IPR036925">
    <property type="entry name" value="TIF_IF2_dom3_sf"/>
</dbReference>
<proteinExistence type="inferred from homology"/>
<dbReference type="GO" id="GO:0005525">
    <property type="term" value="F:GTP binding"/>
    <property type="evidence" value="ECO:0007669"/>
    <property type="project" value="UniProtKB-KW"/>
</dbReference>
<dbReference type="OrthoDB" id="361630at2759"/>
<dbReference type="AlphaFoldDB" id="A0A0C9U6T4"/>
<dbReference type="CDD" id="cd03692">
    <property type="entry name" value="mtIF2_IVc"/>
    <property type="match status" value="1"/>
</dbReference>
<keyword evidence="3" id="KW-0547">Nucleotide-binding</keyword>
<feature type="region of interest" description="Disordered" evidence="6">
    <location>
        <begin position="755"/>
        <end position="785"/>
    </location>
</feature>
<comment type="similarity">
    <text evidence="1">Belongs to the TRAFAC class translation factor GTPase superfamily. Classic translation factor GTPase family. IF-2 subfamily.</text>
</comment>
<dbReference type="PANTHER" id="PTHR43381">
    <property type="entry name" value="TRANSLATION INITIATION FACTOR IF-2-RELATED"/>
    <property type="match status" value="1"/>
</dbReference>